<name>A0A2V2ZX62_9BACI</name>
<dbReference type="Proteomes" id="UP000247150">
    <property type="component" value="Unassembled WGS sequence"/>
</dbReference>
<evidence type="ECO:0000313" key="1">
    <source>
        <dbReference type="EMBL" id="PWW29024.1"/>
    </source>
</evidence>
<sequence>MIGIPRLTLMVYRIFIQILPVSNQLDLFHLKSLFPFPACLYNQVKETKQNERNVIDKVLYIWDIEKIIKNTLAEHRLNINYEFNNKLNAPMNYNVSTNTIKFNYLQVNGYIAKINFKIRETEENIVKLLLYHEIGYYLDFKKNKHDIRTLMYGEDEEIEQLMSEIERNSWEYGRILVPDHLVNAYDQVRELDKLLLKSR</sequence>
<dbReference type="AlphaFoldDB" id="A0A2V2ZX62"/>
<gene>
    <name evidence="1" type="ORF">DFO73_105262</name>
</gene>
<protein>
    <submittedName>
        <fullName evidence="1">Uncharacterized protein</fullName>
    </submittedName>
</protein>
<comment type="caution">
    <text evidence="1">The sequence shown here is derived from an EMBL/GenBank/DDBJ whole genome shotgun (WGS) entry which is preliminary data.</text>
</comment>
<reference evidence="1 2" key="1">
    <citation type="submission" date="2018-05" db="EMBL/GenBank/DDBJ databases">
        <title>Freshwater and sediment microbial communities from various areas in North America, analyzing microbe dynamics in response to fracking.</title>
        <authorList>
            <person name="Lamendella R."/>
        </authorList>
    </citation>
    <scope>NUCLEOTIDE SEQUENCE [LARGE SCALE GENOMIC DNA]</scope>
    <source>
        <strain evidence="1 2">15_TX</strain>
    </source>
</reference>
<dbReference type="EMBL" id="QGTW01000005">
    <property type="protein sequence ID" value="PWW29024.1"/>
    <property type="molecule type" value="Genomic_DNA"/>
</dbReference>
<proteinExistence type="predicted"/>
<evidence type="ECO:0000313" key="2">
    <source>
        <dbReference type="Proteomes" id="UP000247150"/>
    </source>
</evidence>
<organism evidence="1 2">
    <name type="scientific">Cytobacillus oceanisediminis</name>
    <dbReference type="NCBI Taxonomy" id="665099"/>
    <lineage>
        <taxon>Bacteria</taxon>
        <taxon>Bacillati</taxon>
        <taxon>Bacillota</taxon>
        <taxon>Bacilli</taxon>
        <taxon>Bacillales</taxon>
        <taxon>Bacillaceae</taxon>
        <taxon>Cytobacillus</taxon>
    </lineage>
</organism>
<accession>A0A2V2ZX62</accession>